<evidence type="ECO:0000313" key="18">
    <source>
        <dbReference type="Proteomes" id="UP000242188"/>
    </source>
</evidence>
<keyword evidence="7" id="KW-0482">Metalloprotease</keyword>
<accession>A0A210QXP0</accession>
<dbReference type="EC" id="3.4.13.9" evidence="10"/>
<dbReference type="InterPro" id="IPR036005">
    <property type="entry name" value="Creatinase/aminopeptidase-like"/>
</dbReference>
<dbReference type="InterPro" id="IPR000994">
    <property type="entry name" value="Pept_M24"/>
</dbReference>
<dbReference type="InterPro" id="IPR029149">
    <property type="entry name" value="Creatin/AminoP/Spt16_N"/>
</dbReference>
<comment type="subunit">
    <text evidence="2">Homodimer.</text>
</comment>
<evidence type="ECO:0000256" key="5">
    <source>
        <dbReference type="ARBA" id="ARBA00022801"/>
    </source>
</evidence>
<protein>
    <recommendedName>
        <fullName evidence="11">Xaa-Pro dipeptidase</fullName>
        <ecNumber evidence="10">3.4.13.9</ecNumber>
    </recommendedName>
    <alternativeName>
        <fullName evidence="14">Imidodipeptidase</fullName>
    </alternativeName>
    <alternativeName>
        <fullName evidence="12">Peptidase D</fullName>
    </alternativeName>
    <alternativeName>
        <fullName evidence="13">Proline dipeptidase</fullName>
    </alternativeName>
</protein>
<comment type="cofactor">
    <cofactor evidence="1">
        <name>Mn(2+)</name>
        <dbReference type="ChEBI" id="CHEBI:29035"/>
    </cofactor>
</comment>
<evidence type="ECO:0000256" key="15">
    <source>
        <dbReference type="ARBA" id="ARBA00048994"/>
    </source>
</evidence>
<dbReference type="SUPFAM" id="SSF53092">
    <property type="entry name" value="Creatinase/prolidase N-terminal domain"/>
    <property type="match status" value="1"/>
</dbReference>
<dbReference type="Proteomes" id="UP000242188">
    <property type="component" value="Unassembled WGS sequence"/>
</dbReference>
<evidence type="ECO:0000256" key="2">
    <source>
        <dbReference type="ARBA" id="ARBA00011738"/>
    </source>
</evidence>
<evidence type="ECO:0000256" key="6">
    <source>
        <dbReference type="ARBA" id="ARBA00022997"/>
    </source>
</evidence>
<evidence type="ECO:0000313" key="17">
    <source>
        <dbReference type="EMBL" id="OWF53500.1"/>
    </source>
</evidence>
<dbReference type="SMART" id="SM01011">
    <property type="entry name" value="AMP_N"/>
    <property type="match status" value="1"/>
</dbReference>
<dbReference type="OrthoDB" id="10261878at2759"/>
<dbReference type="InterPro" id="IPR052433">
    <property type="entry name" value="X-Pro_dipept-like"/>
</dbReference>
<dbReference type="Gene3D" id="3.90.230.10">
    <property type="entry name" value="Creatinase/methionine aminopeptidase superfamily"/>
    <property type="match status" value="1"/>
</dbReference>
<evidence type="ECO:0000256" key="13">
    <source>
        <dbReference type="ARBA" id="ARBA00044284"/>
    </source>
</evidence>
<dbReference type="PANTHER" id="PTHR48480">
    <property type="match status" value="1"/>
</dbReference>
<dbReference type="PANTHER" id="PTHR48480:SF2">
    <property type="entry name" value="PEPTIDASE D"/>
    <property type="match status" value="1"/>
</dbReference>
<evidence type="ECO:0000256" key="9">
    <source>
        <dbReference type="ARBA" id="ARBA00043990"/>
    </source>
</evidence>
<keyword evidence="18" id="KW-1185">Reference proteome</keyword>
<organism evidence="17 18">
    <name type="scientific">Mizuhopecten yessoensis</name>
    <name type="common">Japanese scallop</name>
    <name type="synonym">Patinopecten yessoensis</name>
    <dbReference type="NCBI Taxonomy" id="6573"/>
    <lineage>
        <taxon>Eukaryota</taxon>
        <taxon>Metazoa</taxon>
        <taxon>Spiralia</taxon>
        <taxon>Lophotrochozoa</taxon>
        <taxon>Mollusca</taxon>
        <taxon>Bivalvia</taxon>
        <taxon>Autobranchia</taxon>
        <taxon>Pteriomorphia</taxon>
        <taxon>Pectinida</taxon>
        <taxon>Pectinoidea</taxon>
        <taxon>Pectinidae</taxon>
        <taxon>Mizuhopecten</taxon>
    </lineage>
</organism>
<dbReference type="CDD" id="cd01087">
    <property type="entry name" value="Prolidase"/>
    <property type="match status" value="1"/>
</dbReference>
<evidence type="ECO:0000256" key="7">
    <source>
        <dbReference type="ARBA" id="ARBA00023049"/>
    </source>
</evidence>
<feature type="domain" description="Aminopeptidase P N-terminal" evidence="16">
    <location>
        <begin position="19"/>
        <end position="154"/>
    </location>
</feature>
<evidence type="ECO:0000256" key="4">
    <source>
        <dbReference type="ARBA" id="ARBA00022723"/>
    </source>
</evidence>
<dbReference type="Gene3D" id="3.40.350.10">
    <property type="entry name" value="Creatinase/prolidase N-terminal domain"/>
    <property type="match status" value="1"/>
</dbReference>
<evidence type="ECO:0000256" key="3">
    <source>
        <dbReference type="ARBA" id="ARBA00022670"/>
    </source>
</evidence>
<keyword evidence="5" id="KW-0378">Hydrolase</keyword>
<keyword evidence="3" id="KW-0645">Protease</keyword>
<keyword evidence="4" id="KW-0479">Metal-binding</keyword>
<dbReference type="GO" id="GO:0030145">
    <property type="term" value="F:manganese ion binding"/>
    <property type="evidence" value="ECO:0007669"/>
    <property type="project" value="InterPro"/>
</dbReference>
<evidence type="ECO:0000256" key="14">
    <source>
        <dbReference type="ARBA" id="ARBA00044351"/>
    </source>
</evidence>
<dbReference type="STRING" id="6573.A0A210QXP0"/>
<keyword evidence="8" id="KW-0464">Manganese</keyword>
<dbReference type="SUPFAM" id="SSF55920">
    <property type="entry name" value="Creatinase/aminopeptidase"/>
    <property type="match status" value="1"/>
</dbReference>
<keyword evidence="6" id="KW-0224">Dipeptidase</keyword>
<dbReference type="AlphaFoldDB" id="A0A210QXP0"/>
<name>A0A210QXP0_MIZYE</name>
<comment type="caution">
    <text evidence="17">The sequence shown here is derived from an EMBL/GenBank/DDBJ whole genome shotgun (WGS) entry which is preliminary data.</text>
</comment>
<proteinExistence type="inferred from homology"/>
<evidence type="ECO:0000256" key="10">
    <source>
        <dbReference type="ARBA" id="ARBA00044051"/>
    </source>
</evidence>
<evidence type="ECO:0000259" key="16">
    <source>
        <dbReference type="SMART" id="SM01011"/>
    </source>
</evidence>
<evidence type="ECO:0000256" key="8">
    <source>
        <dbReference type="ARBA" id="ARBA00023211"/>
    </source>
</evidence>
<sequence length="595" mass="67747">MAAYRAQPAFCRGVHTLAVSADLFKLNRNRLCESLKDKVPKGALVLLQGGESETRHSSDHEPIFRQESYFHWTFGVEEPDFFGAIDVDTQKCVLFPPKLPESYAVWMGKLLGLEDFKVRYGVDEAQWACDIAEVLKTKAPSVILTLRGMDTDSSKYTREAAFDGISEFKVDNTALHPQIMECRVFKTDEELEVLRYSNRLSSEAHKEVYTMLYIYIITMLIFRHYCYFNGGMRHQAYTCICGTGDNGSVLHYGHAGAPNSKQVSNGDMCLFDMGSEYCCYSSDITCSFPANGKFSEKQRNIYEAVLKSSRAVMDAVKPGVSWVDMHLLADRTHLEELKRKGLVKGDVDEMMKVRLGAVFMPHGLGHFMGIDTHDVGGYPEGTERIDQPGLRSLRTVRTLDHRMVITVEPGIYFIDILIDAALNNPEQAKFLVREEIDQYRGFGGVRIEDDITVTEDGMECLTCVPRTVEEIEAIMEEGRNRPQVPLPQEMEKLSMVQRILLKNMKVVDCIQDVFSCTTEHINRNVISHADFPLKDSSRQKHLLGRYTTFVIGNFQQEQRSQMQLLEESTLVRNFPLDFSVKLSRIYLRGMFLLNK</sequence>
<dbReference type="Pfam" id="PF00557">
    <property type="entry name" value="Peptidase_M24"/>
    <property type="match status" value="1"/>
</dbReference>
<gene>
    <name evidence="17" type="ORF">KP79_PYT13613</name>
</gene>
<dbReference type="FunFam" id="3.90.230.10:FF:000002">
    <property type="entry name" value="Xaa-Pro aminopeptidase 3"/>
    <property type="match status" value="1"/>
</dbReference>
<evidence type="ECO:0000256" key="11">
    <source>
        <dbReference type="ARBA" id="ARBA00044141"/>
    </source>
</evidence>
<dbReference type="EMBL" id="NEDP02001335">
    <property type="protein sequence ID" value="OWF53500.1"/>
    <property type="molecule type" value="Genomic_DNA"/>
</dbReference>
<dbReference type="GO" id="GO:0070006">
    <property type="term" value="F:metalloaminopeptidase activity"/>
    <property type="evidence" value="ECO:0007669"/>
    <property type="project" value="InterPro"/>
</dbReference>
<dbReference type="GO" id="GO:0006508">
    <property type="term" value="P:proteolysis"/>
    <property type="evidence" value="ECO:0007669"/>
    <property type="project" value="UniProtKB-KW"/>
</dbReference>
<comment type="catalytic activity">
    <reaction evidence="15">
        <text>Xaa-L-Pro dipeptide + H2O = an L-alpha-amino acid + L-proline</text>
        <dbReference type="Rhea" id="RHEA:76407"/>
        <dbReference type="ChEBI" id="CHEBI:15377"/>
        <dbReference type="ChEBI" id="CHEBI:59869"/>
        <dbReference type="ChEBI" id="CHEBI:60039"/>
        <dbReference type="ChEBI" id="CHEBI:195196"/>
        <dbReference type="EC" id="3.4.13.9"/>
    </reaction>
</comment>
<evidence type="ECO:0000256" key="1">
    <source>
        <dbReference type="ARBA" id="ARBA00001936"/>
    </source>
</evidence>
<comment type="similarity">
    <text evidence="9">Belongs to the peptidase M24B family. Eukaryotic-type prolidase subfamily.</text>
</comment>
<evidence type="ECO:0000256" key="12">
    <source>
        <dbReference type="ARBA" id="ARBA00044252"/>
    </source>
</evidence>
<reference evidence="17 18" key="1">
    <citation type="journal article" date="2017" name="Nat. Ecol. Evol.">
        <title>Scallop genome provides insights into evolution of bilaterian karyotype and development.</title>
        <authorList>
            <person name="Wang S."/>
            <person name="Zhang J."/>
            <person name="Jiao W."/>
            <person name="Li J."/>
            <person name="Xun X."/>
            <person name="Sun Y."/>
            <person name="Guo X."/>
            <person name="Huan P."/>
            <person name="Dong B."/>
            <person name="Zhang L."/>
            <person name="Hu X."/>
            <person name="Sun X."/>
            <person name="Wang J."/>
            <person name="Zhao C."/>
            <person name="Wang Y."/>
            <person name="Wang D."/>
            <person name="Huang X."/>
            <person name="Wang R."/>
            <person name="Lv J."/>
            <person name="Li Y."/>
            <person name="Zhang Z."/>
            <person name="Liu B."/>
            <person name="Lu W."/>
            <person name="Hui Y."/>
            <person name="Liang J."/>
            <person name="Zhou Z."/>
            <person name="Hou R."/>
            <person name="Li X."/>
            <person name="Liu Y."/>
            <person name="Li H."/>
            <person name="Ning X."/>
            <person name="Lin Y."/>
            <person name="Zhao L."/>
            <person name="Xing Q."/>
            <person name="Dou J."/>
            <person name="Li Y."/>
            <person name="Mao J."/>
            <person name="Guo H."/>
            <person name="Dou H."/>
            <person name="Li T."/>
            <person name="Mu C."/>
            <person name="Jiang W."/>
            <person name="Fu Q."/>
            <person name="Fu X."/>
            <person name="Miao Y."/>
            <person name="Liu J."/>
            <person name="Yu Q."/>
            <person name="Li R."/>
            <person name="Liao H."/>
            <person name="Li X."/>
            <person name="Kong Y."/>
            <person name="Jiang Z."/>
            <person name="Chourrout D."/>
            <person name="Li R."/>
            <person name="Bao Z."/>
        </authorList>
    </citation>
    <scope>NUCLEOTIDE SEQUENCE [LARGE SCALE GENOMIC DNA]</scope>
    <source>
        <strain evidence="17 18">PY_sf001</strain>
    </source>
</reference>
<dbReference type="InterPro" id="IPR007865">
    <property type="entry name" value="Aminopep_P_N"/>
</dbReference>
<dbReference type="Pfam" id="PF05195">
    <property type="entry name" value="AMP_N"/>
    <property type="match status" value="1"/>
</dbReference>
<dbReference type="GO" id="GO:0102009">
    <property type="term" value="F:proline dipeptidase activity"/>
    <property type="evidence" value="ECO:0007669"/>
    <property type="project" value="UniProtKB-EC"/>
</dbReference>